<sequence>MALHGGPHPAAAGAEAGAAAGNGGRLLKTEERQKFKGKTIVYGSMVSEI</sequence>
<reference evidence="2" key="3">
    <citation type="submission" date="2006-01" db="EMBL/GenBank/DDBJ databases">
        <authorList>
            <person name="Buell R."/>
        </authorList>
    </citation>
    <scope>NUCLEOTIDE SEQUENCE</scope>
</reference>
<dbReference type="AlphaFoldDB" id="Q2QQ78"/>
<evidence type="ECO:0000256" key="1">
    <source>
        <dbReference type="SAM" id="MobiDB-lite"/>
    </source>
</evidence>
<name>Q2QQ78_ORYSJ</name>
<gene>
    <name evidence="2" type="ordered locus">LOC_Os12g31950</name>
</gene>
<protein>
    <submittedName>
        <fullName evidence="2">Uncharacterized protein</fullName>
    </submittedName>
</protein>
<reference evidence="2" key="2">
    <citation type="submission" date="2005-04" db="EMBL/GenBank/DDBJ databases">
        <authorList>
            <person name="Buell C.R."/>
            <person name="Wing R.A."/>
            <person name="McCombie W.A."/>
            <person name="Ouyang S."/>
        </authorList>
    </citation>
    <scope>NUCLEOTIDE SEQUENCE</scope>
</reference>
<reference evidence="2" key="1">
    <citation type="journal article" date="2005" name="BMC Biol.">
        <title>The sequence of rice chromosomes 11 and 12, rich in disease resistance genes and recent gene duplications.</title>
        <authorList>
            <consortium name="The rice chromosomes 11 and 12 sequencing consortia"/>
        </authorList>
    </citation>
    <scope>NUCLEOTIDE SEQUENCE [LARGE SCALE GENOMIC DNA]</scope>
</reference>
<accession>Q2QQ78</accession>
<proteinExistence type="predicted"/>
<evidence type="ECO:0000313" key="2">
    <source>
        <dbReference type="EMBL" id="ABA98659.1"/>
    </source>
</evidence>
<organism evidence="2">
    <name type="scientific">Oryza sativa subsp. japonica</name>
    <name type="common">Rice</name>
    <dbReference type="NCBI Taxonomy" id="39947"/>
    <lineage>
        <taxon>Eukaryota</taxon>
        <taxon>Viridiplantae</taxon>
        <taxon>Streptophyta</taxon>
        <taxon>Embryophyta</taxon>
        <taxon>Tracheophyta</taxon>
        <taxon>Spermatophyta</taxon>
        <taxon>Magnoliopsida</taxon>
        <taxon>Liliopsida</taxon>
        <taxon>Poales</taxon>
        <taxon>Poaceae</taxon>
        <taxon>BOP clade</taxon>
        <taxon>Oryzoideae</taxon>
        <taxon>Oryzeae</taxon>
        <taxon>Oryzinae</taxon>
        <taxon>Oryza</taxon>
        <taxon>Oryza sativa</taxon>
    </lineage>
</organism>
<feature type="compositionally biased region" description="Low complexity" evidence="1">
    <location>
        <begin position="1"/>
        <end position="19"/>
    </location>
</feature>
<dbReference type="EMBL" id="DP000011">
    <property type="protein sequence ID" value="ABA98659.1"/>
    <property type="molecule type" value="Genomic_DNA"/>
</dbReference>
<feature type="region of interest" description="Disordered" evidence="1">
    <location>
        <begin position="1"/>
        <end position="30"/>
    </location>
</feature>